<dbReference type="Gene3D" id="3.90.550.10">
    <property type="entry name" value="Spore Coat Polysaccharide Biosynthesis Protein SpsA, Chain A"/>
    <property type="match status" value="1"/>
</dbReference>
<accession>A0A1Y1Z0Z8</accession>
<dbReference type="STRING" id="1314790.A0A1Y1Z0Z8"/>
<dbReference type="InterPro" id="IPR029044">
    <property type="entry name" value="Nucleotide-diphossugar_trans"/>
</dbReference>
<evidence type="ECO:0000313" key="7">
    <source>
        <dbReference type="EMBL" id="ORY03794.1"/>
    </source>
</evidence>
<dbReference type="GO" id="GO:0004475">
    <property type="term" value="F:mannose-1-phosphate guanylyltransferase (GTP) activity"/>
    <property type="evidence" value="ECO:0007669"/>
    <property type="project" value="UniProtKB-EC"/>
</dbReference>
<evidence type="ECO:0000256" key="2">
    <source>
        <dbReference type="ARBA" id="ARBA00007274"/>
    </source>
</evidence>
<comment type="catalytic activity">
    <reaction evidence="4">
        <text>alpha-D-mannose 1-phosphate + GTP + H(+) = GDP-alpha-D-mannose + diphosphate</text>
        <dbReference type="Rhea" id="RHEA:15229"/>
        <dbReference type="ChEBI" id="CHEBI:15378"/>
        <dbReference type="ChEBI" id="CHEBI:33019"/>
        <dbReference type="ChEBI" id="CHEBI:37565"/>
        <dbReference type="ChEBI" id="CHEBI:57527"/>
        <dbReference type="ChEBI" id="CHEBI:58409"/>
        <dbReference type="EC" id="2.7.7.13"/>
    </reaction>
</comment>
<dbReference type="AlphaFoldDB" id="A0A1Y1Z0Z8"/>
<dbReference type="OrthoDB" id="285674at2759"/>
<comment type="pathway">
    <text evidence="1">Nucleotide-sugar biosynthesis; GDP-alpha-D-mannose biosynthesis; GDP-alpha-D-mannose from alpha-D-mannose 1-phosphate (GTP route): step 1/1.</text>
</comment>
<dbReference type="CDD" id="cd06428">
    <property type="entry name" value="M1P_guanylylT_A_like_N"/>
    <property type="match status" value="1"/>
</dbReference>
<sequence length="412" mass="46108">MSCKAVILVGGPSRGTRFRPLSLNVPKPLFPVAGQPILYHHVCALAKVQNLTEILMIGFYEDSIFTSFIDRINFEFPHLKITYLREYQALGTAGGIYHFRDKILLGAPSNFFVLNADVCCSFPLNEMMAFHNEKNAMCTILGTKVEKATANRFGCIVAEPETNEVLHYVEKPESFVSDLVSCGIYLFQRSIFTEIKHAVEKKDEDVIDNEAGFVEESTERLQLEQDIFPRLTAQKKMFVYSSRSFFSQIKTAVSALPASNLYLREMYENSPEKLARTSQHGPEIVGAVYIHPSANVHPEARIGPNVSIGPRAVIGKGVRIRDSIILDNVEIQDNSCVLWSIIGWSSRIGTWARVEGTPMDNYNATVTQNGVKIQSIAILGKEVNVDDEVVIRNCIVLPHKDLTINCHNEILL</sequence>
<keyword evidence="8" id="KW-1185">Reference proteome</keyword>
<gene>
    <name evidence="7" type="ORF">K493DRAFT_206626</name>
</gene>
<dbReference type="EC" id="2.7.7.13" evidence="3"/>
<dbReference type="InterPro" id="IPR056729">
    <property type="entry name" value="GMPPB_C"/>
</dbReference>
<evidence type="ECO:0000313" key="8">
    <source>
        <dbReference type="Proteomes" id="UP000193498"/>
    </source>
</evidence>
<dbReference type="EMBL" id="MCFE01000042">
    <property type="protein sequence ID" value="ORY03794.1"/>
    <property type="molecule type" value="Genomic_DNA"/>
</dbReference>
<dbReference type="FunCoup" id="A0A1Y1Z0Z8">
    <property type="interactions" value="752"/>
</dbReference>
<comment type="similarity">
    <text evidence="2">Belongs to the transferase hexapeptide repeat family.</text>
</comment>
<protein>
    <recommendedName>
        <fullName evidence="3">mannose-1-phosphate guanylyltransferase</fullName>
        <ecNumber evidence="3">2.7.7.13</ecNumber>
    </recommendedName>
</protein>
<dbReference type="GO" id="GO:0005525">
    <property type="term" value="F:GTP binding"/>
    <property type="evidence" value="ECO:0007669"/>
    <property type="project" value="UniProtKB-KW"/>
</dbReference>
<dbReference type="Pfam" id="PF25087">
    <property type="entry name" value="GMPPB_C"/>
    <property type="match status" value="1"/>
</dbReference>
<evidence type="ECO:0000256" key="1">
    <source>
        <dbReference type="ARBA" id="ARBA00004823"/>
    </source>
</evidence>
<dbReference type="SUPFAM" id="SSF53448">
    <property type="entry name" value="Nucleotide-diphospho-sugar transferases"/>
    <property type="match status" value="1"/>
</dbReference>
<evidence type="ECO:0000259" key="6">
    <source>
        <dbReference type="Pfam" id="PF25087"/>
    </source>
</evidence>
<feature type="domain" description="Mannose-1-phosphate guanyltransferase C-terminal" evidence="6">
    <location>
        <begin position="284"/>
        <end position="409"/>
    </location>
</feature>
<dbReference type="InterPro" id="IPR050486">
    <property type="entry name" value="Mannose-1P_guanyltransferase"/>
</dbReference>
<organism evidence="7 8">
    <name type="scientific">Basidiobolus meristosporus CBS 931.73</name>
    <dbReference type="NCBI Taxonomy" id="1314790"/>
    <lineage>
        <taxon>Eukaryota</taxon>
        <taxon>Fungi</taxon>
        <taxon>Fungi incertae sedis</taxon>
        <taxon>Zoopagomycota</taxon>
        <taxon>Entomophthoromycotina</taxon>
        <taxon>Basidiobolomycetes</taxon>
        <taxon>Basidiobolales</taxon>
        <taxon>Basidiobolaceae</taxon>
        <taxon>Basidiobolus</taxon>
    </lineage>
</organism>
<dbReference type="PANTHER" id="PTHR22572">
    <property type="entry name" value="SUGAR-1-PHOSPHATE GUANYL TRANSFERASE"/>
    <property type="match status" value="1"/>
</dbReference>
<keyword evidence="7" id="KW-0808">Transferase</keyword>
<dbReference type="Proteomes" id="UP000193498">
    <property type="component" value="Unassembled WGS sequence"/>
</dbReference>
<proteinExistence type="inferred from homology"/>
<dbReference type="InterPro" id="IPR005835">
    <property type="entry name" value="NTP_transferase_dom"/>
</dbReference>
<dbReference type="Pfam" id="PF00483">
    <property type="entry name" value="NTP_transferase"/>
    <property type="match status" value="1"/>
</dbReference>
<feature type="domain" description="Nucleotidyl transferase" evidence="5">
    <location>
        <begin position="4"/>
        <end position="204"/>
    </location>
</feature>
<dbReference type="InParanoid" id="A0A1Y1Z0Z8"/>
<dbReference type="Gene3D" id="2.160.10.10">
    <property type="entry name" value="Hexapeptide repeat proteins"/>
    <property type="match status" value="1"/>
</dbReference>
<evidence type="ECO:0000256" key="3">
    <source>
        <dbReference type="ARBA" id="ARBA00012387"/>
    </source>
</evidence>
<evidence type="ECO:0000256" key="4">
    <source>
        <dbReference type="ARBA" id="ARBA00047343"/>
    </source>
</evidence>
<name>A0A1Y1Z0Z8_9FUNG</name>
<evidence type="ECO:0000259" key="5">
    <source>
        <dbReference type="Pfam" id="PF00483"/>
    </source>
</evidence>
<reference evidence="7 8" key="1">
    <citation type="submission" date="2016-07" db="EMBL/GenBank/DDBJ databases">
        <title>Pervasive Adenine N6-methylation of Active Genes in Fungi.</title>
        <authorList>
            <consortium name="DOE Joint Genome Institute"/>
            <person name="Mondo S.J."/>
            <person name="Dannebaum R.O."/>
            <person name="Kuo R.C."/>
            <person name="Labutti K."/>
            <person name="Haridas S."/>
            <person name="Kuo A."/>
            <person name="Salamov A."/>
            <person name="Ahrendt S.R."/>
            <person name="Lipzen A."/>
            <person name="Sullivan W."/>
            <person name="Andreopoulos W.B."/>
            <person name="Clum A."/>
            <person name="Lindquist E."/>
            <person name="Daum C."/>
            <person name="Ramamoorthy G.K."/>
            <person name="Gryganskyi A."/>
            <person name="Culley D."/>
            <person name="Magnuson J.K."/>
            <person name="James T.Y."/>
            <person name="O'Malley M.A."/>
            <person name="Stajich J.E."/>
            <person name="Spatafora J.W."/>
            <person name="Visel A."/>
            <person name="Grigoriev I.V."/>
        </authorList>
    </citation>
    <scope>NUCLEOTIDE SEQUENCE [LARGE SCALE GENOMIC DNA]</scope>
    <source>
        <strain evidence="7 8">CBS 931.73</strain>
    </source>
</reference>
<comment type="caution">
    <text evidence="7">The sequence shown here is derived from an EMBL/GenBank/DDBJ whole genome shotgun (WGS) entry which is preliminary data.</text>
</comment>